<protein>
    <submittedName>
        <fullName evidence="1">Uncharacterized protein</fullName>
    </submittedName>
</protein>
<dbReference type="KEGG" id="psyo:PB01_14935"/>
<evidence type="ECO:0000313" key="2">
    <source>
        <dbReference type="Proteomes" id="UP000325517"/>
    </source>
</evidence>
<dbReference type="EMBL" id="CP031223">
    <property type="protein sequence ID" value="QFG01204.1"/>
    <property type="molecule type" value="Genomic_DNA"/>
</dbReference>
<proteinExistence type="predicted"/>
<evidence type="ECO:0000313" key="1">
    <source>
        <dbReference type="EMBL" id="QFG01204.1"/>
    </source>
</evidence>
<sequence length="161" mass="18732">MKFTKTRVIIVLCILFIAILLNPLKKDLWDVNEELLKKEVLSIEESVDTINLLDVTPFEWDVIYSFDPYTSKDTIYEEVGYKWDNIADTVSDSMNQIVFLNDGKVVCYIYGYPDNNGYGISFIKRKNLEITGSVLKVKDELNFQVTRRNGAIYLSNYELFK</sequence>
<dbReference type="Proteomes" id="UP000325517">
    <property type="component" value="Chromosome"/>
</dbReference>
<name>A0A5J6SUH0_9BACI</name>
<gene>
    <name evidence="1" type="ORF">PB01_14935</name>
</gene>
<organism evidence="1 2">
    <name type="scientific">Psychrobacillus glaciei</name>
    <dbReference type="NCBI Taxonomy" id="2283160"/>
    <lineage>
        <taxon>Bacteria</taxon>
        <taxon>Bacillati</taxon>
        <taxon>Bacillota</taxon>
        <taxon>Bacilli</taxon>
        <taxon>Bacillales</taxon>
        <taxon>Bacillaceae</taxon>
        <taxon>Psychrobacillus</taxon>
    </lineage>
</organism>
<keyword evidence="2" id="KW-1185">Reference proteome</keyword>
<dbReference type="OrthoDB" id="6443639at2"/>
<reference evidence="1 2" key="1">
    <citation type="submission" date="2018-07" db="EMBL/GenBank/DDBJ databases">
        <title>Complete genome sequence of Psychrobacillus sp. PB01, isolated from iceberg, and comparative genome analysis of Psychrobacillus strains.</title>
        <authorList>
            <person name="Lee P.C."/>
        </authorList>
    </citation>
    <scope>NUCLEOTIDE SEQUENCE [LARGE SCALE GENOMIC DNA]</scope>
    <source>
        <strain evidence="1 2">PB01</strain>
    </source>
</reference>
<dbReference type="AlphaFoldDB" id="A0A5J6SUH0"/>
<accession>A0A5J6SUH0</accession>